<sequence>MSSNKGNFAVVLAALALAVSIYGVFTGNEVMVTHTGETGSSNTDEYNGQWVENNSNDSVSAEILELRRYILDLEERLNNQQFNDVEVPQGMPVQADFQDAVLEVIALKEEQDRQKLKEKNPMYGFYEDLPEDYEIRIKTDPDYARQVGKDLKAQIVDENLSTTERLAAMSQLQMTMFMLNKTEMPEYDYEAVDAILSIGRNSSDDKVKIQALEVVAHTPVADARVSDSFMSLLEKEDNDYIRSMAAEGLVAQYYKSQSKQPELSKKVAQDILGLYDNASDAKLKQLFDNIIGDARMLDELRKAAGQ</sequence>
<organism evidence="1 4">
    <name type="scientific">Pseudoalteromonas aurantia</name>
    <dbReference type="NCBI Taxonomy" id="43654"/>
    <lineage>
        <taxon>Bacteria</taxon>
        <taxon>Pseudomonadati</taxon>
        <taxon>Pseudomonadota</taxon>
        <taxon>Gammaproteobacteria</taxon>
        <taxon>Alteromonadales</taxon>
        <taxon>Pseudoalteromonadaceae</taxon>
        <taxon>Pseudoalteromonas</taxon>
    </lineage>
</organism>
<comment type="caution">
    <text evidence="1">The sequence shown here is derived from an EMBL/GenBank/DDBJ whole genome shotgun (WGS) entry which is preliminary data.</text>
</comment>
<name>A0A5S3UYD5_9GAMM</name>
<evidence type="ECO:0000313" key="2">
    <source>
        <dbReference type="EMBL" id="TMO70635.1"/>
    </source>
</evidence>
<dbReference type="Proteomes" id="UP000307164">
    <property type="component" value="Unassembled WGS sequence"/>
</dbReference>
<dbReference type="AlphaFoldDB" id="A0A5S3UYD5"/>
<reference evidence="1 4" key="1">
    <citation type="submission" date="2018-01" db="EMBL/GenBank/DDBJ databases">
        <authorList>
            <person name="Paulsen S."/>
            <person name="Gram L.K."/>
        </authorList>
    </citation>
    <scope>NUCLEOTIDE SEQUENCE [LARGE SCALE GENOMIC DNA]</scope>
    <source>
        <strain evidence="1 4">S3790</strain>
        <strain evidence="2">S3895</strain>
    </source>
</reference>
<proteinExistence type="predicted"/>
<evidence type="ECO:0000313" key="4">
    <source>
        <dbReference type="Proteomes" id="UP000307217"/>
    </source>
</evidence>
<dbReference type="OrthoDB" id="6285719at2"/>
<keyword evidence="3" id="KW-1185">Reference proteome</keyword>
<dbReference type="RefSeq" id="WP_138593659.1">
    <property type="nucleotide sequence ID" value="NZ_PNBW01000127.1"/>
</dbReference>
<accession>A0A5S3UYD5</accession>
<dbReference type="EMBL" id="PNBX01000134">
    <property type="protein sequence ID" value="TMO62538.1"/>
    <property type="molecule type" value="Genomic_DNA"/>
</dbReference>
<dbReference type="EMBL" id="PNBW01000127">
    <property type="protein sequence ID" value="TMO70635.1"/>
    <property type="molecule type" value="Genomic_DNA"/>
</dbReference>
<protein>
    <recommendedName>
        <fullName evidence="5">HEAT repeat domain-containing protein</fullName>
    </recommendedName>
</protein>
<evidence type="ECO:0008006" key="5">
    <source>
        <dbReference type="Google" id="ProtNLM"/>
    </source>
</evidence>
<dbReference type="Proteomes" id="UP000307217">
    <property type="component" value="Unassembled WGS sequence"/>
</dbReference>
<evidence type="ECO:0000313" key="1">
    <source>
        <dbReference type="EMBL" id="TMO62538.1"/>
    </source>
</evidence>
<reference evidence="1" key="3">
    <citation type="submission" date="2019-09" db="EMBL/GenBank/DDBJ databases">
        <title>Co-occurence of chitin degradation, pigmentation and bioactivity in marine Pseudoalteromonas.</title>
        <authorList>
            <person name="Sonnenschein E.C."/>
            <person name="Bech P.K."/>
        </authorList>
    </citation>
    <scope>NUCLEOTIDE SEQUENCE</scope>
    <source>
        <strain evidence="1">S3790</strain>
        <strain evidence="3">S3895</strain>
    </source>
</reference>
<gene>
    <name evidence="1" type="ORF">CWC19_20000</name>
    <name evidence="2" type="ORF">CWC20_19510</name>
</gene>
<reference evidence="4" key="2">
    <citation type="submission" date="2019-06" db="EMBL/GenBank/DDBJ databases">
        <title>Co-occurence of chitin degradation, pigmentation and bioactivity in marine Pseudoalteromonas.</title>
        <authorList>
            <person name="Sonnenschein E.C."/>
            <person name="Bech P.K."/>
        </authorList>
    </citation>
    <scope>NUCLEOTIDE SEQUENCE [LARGE SCALE GENOMIC DNA]</scope>
    <source>
        <strain evidence="4">S3790</strain>
        <strain evidence="2">S3895</strain>
    </source>
</reference>
<evidence type="ECO:0000313" key="3">
    <source>
        <dbReference type="Proteomes" id="UP000307164"/>
    </source>
</evidence>